<comment type="caution">
    <text evidence="1">The sequence shown here is derived from an EMBL/GenBank/DDBJ whole genome shotgun (WGS) entry which is preliminary data.</text>
</comment>
<evidence type="ECO:0000313" key="1">
    <source>
        <dbReference type="EMBL" id="GBM15561.1"/>
    </source>
</evidence>
<dbReference type="OrthoDB" id="6771835at2759"/>
<proteinExistence type="predicted"/>
<gene>
    <name evidence="1" type="ORF">AVEN_220415_1</name>
</gene>
<sequence>MAVRARKSIGLRKLTIPDFNFEAEDYYELIDWQNLGKTELPLTMGISDEALKQMVVDGIPVEVFDFQNSHVILNQWNDALN</sequence>
<keyword evidence="2" id="KW-1185">Reference proteome</keyword>
<dbReference type="AlphaFoldDB" id="A0A4Y2DFV4"/>
<reference evidence="1 2" key="1">
    <citation type="journal article" date="2019" name="Sci. Rep.">
        <title>Orb-weaving spider Araneus ventricosus genome elucidates the spidroin gene catalogue.</title>
        <authorList>
            <person name="Kono N."/>
            <person name="Nakamura H."/>
            <person name="Ohtoshi R."/>
            <person name="Moran D.A.P."/>
            <person name="Shinohara A."/>
            <person name="Yoshida Y."/>
            <person name="Fujiwara M."/>
            <person name="Mori M."/>
            <person name="Tomita M."/>
            <person name="Arakawa K."/>
        </authorList>
    </citation>
    <scope>NUCLEOTIDE SEQUENCE [LARGE SCALE GENOMIC DNA]</scope>
</reference>
<organism evidence="1 2">
    <name type="scientific">Araneus ventricosus</name>
    <name type="common">Orbweaver spider</name>
    <name type="synonym">Epeira ventricosa</name>
    <dbReference type="NCBI Taxonomy" id="182803"/>
    <lineage>
        <taxon>Eukaryota</taxon>
        <taxon>Metazoa</taxon>
        <taxon>Ecdysozoa</taxon>
        <taxon>Arthropoda</taxon>
        <taxon>Chelicerata</taxon>
        <taxon>Arachnida</taxon>
        <taxon>Araneae</taxon>
        <taxon>Araneomorphae</taxon>
        <taxon>Entelegynae</taxon>
        <taxon>Araneoidea</taxon>
        <taxon>Araneidae</taxon>
        <taxon>Araneus</taxon>
    </lineage>
</organism>
<protein>
    <submittedName>
        <fullName evidence="1">Uncharacterized protein</fullName>
    </submittedName>
</protein>
<accession>A0A4Y2DFV4</accession>
<dbReference type="EMBL" id="BGPR01166620">
    <property type="protein sequence ID" value="GBM15561.1"/>
    <property type="molecule type" value="Genomic_DNA"/>
</dbReference>
<dbReference type="Proteomes" id="UP000499080">
    <property type="component" value="Unassembled WGS sequence"/>
</dbReference>
<name>A0A4Y2DFV4_ARAVE</name>
<evidence type="ECO:0000313" key="2">
    <source>
        <dbReference type="Proteomes" id="UP000499080"/>
    </source>
</evidence>